<feature type="region of interest" description="Disordered" evidence="1">
    <location>
        <begin position="698"/>
        <end position="848"/>
    </location>
</feature>
<dbReference type="InterPro" id="IPR018247">
    <property type="entry name" value="EF_Hand_1_Ca_BS"/>
</dbReference>
<feature type="compositionally biased region" description="Low complexity" evidence="1">
    <location>
        <begin position="15"/>
        <end position="26"/>
    </location>
</feature>
<dbReference type="PROSITE" id="PS00018">
    <property type="entry name" value="EF_HAND_1"/>
    <property type="match status" value="1"/>
</dbReference>
<evidence type="ECO:0000313" key="5">
    <source>
        <dbReference type="Proteomes" id="UP000033647"/>
    </source>
</evidence>
<feature type="compositionally biased region" description="Polar residues" evidence="1">
    <location>
        <begin position="796"/>
        <end position="812"/>
    </location>
</feature>
<evidence type="ECO:0000313" key="4">
    <source>
        <dbReference type="EMBL" id="KJX93113.1"/>
    </source>
</evidence>
<organism evidence="4 5">
    <name type="scientific">Zymoseptoria brevis</name>
    <dbReference type="NCBI Taxonomy" id="1047168"/>
    <lineage>
        <taxon>Eukaryota</taxon>
        <taxon>Fungi</taxon>
        <taxon>Dikarya</taxon>
        <taxon>Ascomycota</taxon>
        <taxon>Pezizomycotina</taxon>
        <taxon>Dothideomycetes</taxon>
        <taxon>Dothideomycetidae</taxon>
        <taxon>Mycosphaerellales</taxon>
        <taxon>Mycosphaerellaceae</taxon>
        <taxon>Zymoseptoria</taxon>
    </lineage>
</organism>
<feature type="region of interest" description="Disordered" evidence="1">
    <location>
        <begin position="480"/>
        <end position="515"/>
    </location>
</feature>
<feature type="compositionally biased region" description="Low complexity" evidence="1">
    <location>
        <begin position="698"/>
        <end position="728"/>
    </location>
</feature>
<evidence type="ECO:0000259" key="2">
    <source>
        <dbReference type="Pfam" id="PF25009"/>
    </source>
</evidence>
<reference evidence="4 5" key="1">
    <citation type="submission" date="2015-03" db="EMBL/GenBank/DDBJ databases">
        <title>RNA-seq based gene annotation and comparative genomics of four Zymoseptoria species reveal species-specific pathogenicity related genes and transposable element activity.</title>
        <authorList>
            <person name="Grandaubert J."/>
            <person name="Bhattacharyya A."/>
            <person name="Stukenbrock E.H."/>
        </authorList>
    </citation>
    <scope>NUCLEOTIDE SEQUENCE [LARGE SCALE GENOMIC DNA]</scope>
    <source>
        <strain evidence="4 5">Zb18110</strain>
    </source>
</reference>
<dbReference type="Proteomes" id="UP000033647">
    <property type="component" value="Unassembled WGS sequence"/>
</dbReference>
<dbReference type="AlphaFoldDB" id="A0A0F4G6X2"/>
<dbReference type="OrthoDB" id="5354458at2759"/>
<dbReference type="InterPro" id="IPR057199">
    <property type="entry name" value="DUF7877"/>
</dbReference>
<feature type="compositionally biased region" description="Low complexity" evidence="1">
    <location>
        <begin position="760"/>
        <end position="787"/>
    </location>
</feature>
<dbReference type="STRING" id="1047168.A0A0F4G6X2"/>
<evidence type="ECO:0000256" key="1">
    <source>
        <dbReference type="SAM" id="MobiDB-lite"/>
    </source>
</evidence>
<accession>A0A0F4G6X2</accession>
<feature type="domain" description="DUF7877" evidence="3">
    <location>
        <begin position="48"/>
        <end position="157"/>
    </location>
</feature>
<feature type="region of interest" description="Disordered" evidence="1">
    <location>
        <begin position="624"/>
        <end position="679"/>
    </location>
</feature>
<dbReference type="EMBL" id="LAFY01004357">
    <property type="protein sequence ID" value="KJX93113.1"/>
    <property type="molecule type" value="Genomic_DNA"/>
</dbReference>
<feature type="compositionally biased region" description="Polar residues" evidence="1">
    <location>
        <begin position="595"/>
        <end position="612"/>
    </location>
</feature>
<comment type="caution">
    <text evidence="4">The sequence shown here is derived from an EMBL/GenBank/DDBJ whole genome shotgun (WGS) entry which is preliminary data.</text>
</comment>
<dbReference type="Pfam" id="PF25289">
    <property type="entry name" value="DUF7877"/>
    <property type="match status" value="1"/>
</dbReference>
<proteinExistence type="predicted"/>
<protein>
    <submittedName>
        <fullName evidence="4">Uncharacterized protein</fullName>
    </submittedName>
</protein>
<feature type="region of interest" description="Disordered" evidence="1">
    <location>
        <begin position="589"/>
        <end position="612"/>
    </location>
</feature>
<name>A0A0F4G6X2_9PEZI</name>
<feature type="region of interest" description="Disordered" evidence="1">
    <location>
        <begin position="1"/>
        <end position="48"/>
    </location>
</feature>
<feature type="compositionally biased region" description="Polar residues" evidence="1">
    <location>
        <begin position="632"/>
        <end position="650"/>
    </location>
</feature>
<feature type="region of interest" description="Disordered" evidence="1">
    <location>
        <begin position="317"/>
        <end position="343"/>
    </location>
</feature>
<feature type="region of interest" description="Disordered" evidence="1">
    <location>
        <begin position="71"/>
        <end position="93"/>
    </location>
</feature>
<sequence length="848" mass="91900">MTSLNGDSAMSVDVAPQTAPASPSATNKRKREDSTPGERDNTTALRIRQIQKDLLPVLESHDTTPSLLQYALPTKEPSQKKAKTAATPDDSTSTIANKLNSASYASLDQIKLDFSDASNAIVSSIRAKERDGSQSGRVSVEELKQIHKVQALEALAKEILDREIGYLSKEEQVVKKEENSTSVLNGTVDRKTGTVLTLFGNAPTPKQLFSSIQTAQPDRKDSPIKLELPVEEMSLPIGITATKIMATPADHGKKGPTFGDAFAPPHNLAALLPPKAHKRSTTRDNSINWEFKDPVQRNSRKGGYTVQVQTTGAWLGYGGLDAPADPTREKRKQRDRALSGGESLQKFAPDAALDDALAKEEAALFRRAYSSFAPSYDNNGAVVPARVKDDVWWAKVGEKRFNETFALDPALLDEPPRREEKTEETPLLEEAEMSNVMESLDDLEDASPLPQQVRSRTEVDQVLRQISELLETLASHQRIRNASLPTSGATSRPPISPAPISASKIGKPDEPSEEEISTYNTLRHELAYLILQLPPYAVAKLDGDRLSDLGVSKLITFQTKDTKGTLAEDSVTRQAKLSALATASSIANLARPKSSAGQHYSTTSSRTPAIGQAANTRYGQQYAATRTPAPTPQFSRSTSNQSYGTPSGTAQRPGYAPSTQQYARTGAPTPSYNQSNGQQYYQQRPAQQTPGTYGALQQFQQGAQAQRPAYATQQTPQQQYQQRPQNAALTAVNYQTTTPQQPQNYARTVSPIKPGGYASPAPQQQQPPRSTYAPQQQQTQQQIPQNPGFGRATPVNYPSQPQTPVNGFQAGTAQRAVAPRPASGTPQPSLQPQAPQAPPPQQGANGTS</sequence>
<dbReference type="InterPro" id="IPR056687">
    <property type="entry name" value="DUF7785"/>
</dbReference>
<feature type="domain" description="DUF7785" evidence="2">
    <location>
        <begin position="457"/>
        <end position="556"/>
    </location>
</feature>
<evidence type="ECO:0000259" key="3">
    <source>
        <dbReference type="Pfam" id="PF25289"/>
    </source>
</evidence>
<dbReference type="Pfam" id="PF25009">
    <property type="entry name" value="DUF7785"/>
    <property type="match status" value="1"/>
</dbReference>
<gene>
    <name evidence="4" type="ORF">TI39_contig4398g00002</name>
</gene>
<feature type="compositionally biased region" description="Basic and acidic residues" evidence="1">
    <location>
        <begin position="30"/>
        <end position="41"/>
    </location>
</feature>
<keyword evidence="5" id="KW-1185">Reference proteome</keyword>